<sequence length="122" mass="13909">MILQLVEIDRPKILGEKIAEYLSRPPQPILRFYGGFSTEVANSKRHILFAVRNGLPLPLLYGIYAKVSYNSLVDYIEKTDHIGPFNTDDWRLTVDTIQPAQVEIRVGLVPFEIVTDRVQVVV</sequence>
<comment type="caution">
    <text evidence="1">The sequence shown here is derived from an EMBL/GenBank/DDBJ whole genome shotgun (WGS) entry which is preliminary data.</text>
</comment>
<dbReference type="EMBL" id="BARU01001116">
    <property type="protein sequence ID" value="GAH29340.1"/>
    <property type="molecule type" value="Genomic_DNA"/>
</dbReference>
<name>X1F9V5_9ZZZZ</name>
<organism evidence="1">
    <name type="scientific">marine sediment metagenome</name>
    <dbReference type="NCBI Taxonomy" id="412755"/>
    <lineage>
        <taxon>unclassified sequences</taxon>
        <taxon>metagenomes</taxon>
        <taxon>ecological metagenomes</taxon>
    </lineage>
</organism>
<evidence type="ECO:0000313" key="1">
    <source>
        <dbReference type="EMBL" id="GAH29340.1"/>
    </source>
</evidence>
<proteinExistence type="predicted"/>
<protein>
    <submittedName>
        <fullName evidence="1">Uncharacterized protein</fullName>
    </submittedName>
</protein>
<accession>X1F9V5</accession>
<reference evidence="1" key="1">
    <citation type="journal article" date="2014" name="Front. Microbiol.">
        <title>High frequency of phylogenetically diverse reductive dehalogenase-homologous genes in deep subseafloor sedimentary metagenomes.</title>
        <authorList>
            <person name="Kawai M."/>
            <person name="Futagami T."/>
            <person name="Toyoda A."/>
            <person name="Takaki Y."/>
            <person name="Nishi S."/>
            <person name="Hori S."/>
            <person name="Arai W."/>
            <person name="Tsubouchi T."/>
            <person name="Morono Y."/>
            <person name="Uchiyama I."/>
            <person name="Ito T."/>
            <person name="Fujiyama A."/>
            <person name="Inagaki F."/>
            <person name="Takami H."/>
        </authorList>
    </citation>
    <scope>NUCLEOTIDE SEQUENCE</scope>
    <source>
        <strain evidence="1">Expedition CK06-06</strain>
    </source>
</reference>
<dbReference type="AlphaFoldDB" id="X1F9V5"/>
<gene>
    <name evidence="1" type="ORF">S03H2_03114</name>
</gene>